<evidence type="ECO:0000313" key="2">
    <source>
        <dbReference type="EMBL" id="KEF54312.1"/>
    </source>
</evidence>
<sequence>MKCRGQKYLQLVKARTAYRQYEDSGLGNHGYVIVDAASYEQYHIDAQREKLETMLQWVNTSSLASHIADEVRENIAHESRSQLAGSSSLIPDGGGGARFHDITKIDPENCESHRLVEDIYLLFPPTIGGFLLKTKSWVNFCVDHISDHPPIRKPNKLDNELVLLNDEDKESLRTVLPKGEKPIGVLSDLIQDKGEGKVFLLHGPPGPGKTMTVECVANDTRRPLLALTAADIGLREDSEAKLRTWFTLAAKWDAILLIDEADLFLERRREGDIDRNSLVTVFLRTMEYYQGALFLTTNRAGHIDDSFISRITVPIQYPSLQPETKKPIIEKLIRKLQETGTILVDSKAKQYLIDNCGNLNGRQLRNTLHNAVSIAEVQERRLQPQNIRDFIKVERHHVASAIGRSIRFVTYVDSMGGRDEFARARKRGGYNVKSLAN</sequence>
<name>A0A072P3Q4_9EURO</name>
<dbReference type="VEuPathDB" id="FungiDB:A1O9_09478"/>
<dbReference type="InterPro" id="IPR027417">
    <property type="entry name" value="P-loop_NTPase"/>
</dbReference>
<dbReference type="GO" id="GO:0005524">
    <property type="term" value="F:ATP binding"/>
    <property type="evidence" value="ECO:0007669"/>
    <property type="project" value="InterPro"/>
</dbReference>
<dbReference type="InterPro" id="IPR056599">
    <property type="entry name" value="AAA_lid_fung"/>
</dbReference>
<dbReference type="SMART" id="SM00382">
    <property type="entry name" value="AAA"/>
    <property type="match status" value="1"/>
</dbReference>
<accession>A0A072P3Q4</accession>
<dbReference type="CDD" id="cd19481">
    <property type="entry name" value="RecA-like_protease"/>
    <property type="match status" value="1"/>
</dbReference>
<dbReference type="AlphaFoldDB" id="A0A072P3Q4"/>
<dbReference type="Pfam" id="PF00004">
    <property type="entry name" value="AAA"/>
    <property type="match status" value="1"/>
</dbReference>
<dbReference type="GeneID" id="25284387"/>
<dbReference type="Proteomes" id="UP000027920">
    <property type="component" value="Unassembled WGS sequence"/>
</dbReference>
<dbReference type="GO" id="GO:0016887">
    <property type="term" value="F:ATP hydrolysis activity"/>
    <property type="evidence" value="ECO:0007669"/>
    <property type="project" value="InterPro"/>
</dbReference>
<dbReference type="STRING" id="1182545.A0A072P3Q4"/>
<feature type="domain" description="AAA+ ATPase" evidence="1">
    <location>
        <begin position="195"/>
        <end position="319"/>
    </location>
</feature>
<dbReference type="RefSeq" id="XP_013256902.1">
    <property type="nucleotide sequence ID" value="XM_013401448.1"/>
</dbReference>
<proteinExistence type="predicted"/>
<evidence type="ECO:0000259" key="1">
    <source>
        <dbReference type="SMART" id="SM00382"/>
    </source>
</evidence>
<dbReference type="PANTHER" id="PTHR46411:SF2">
    <property type="entry name" value="AAA+ ATPASE DOMAIN-CONTAINING PROTEIN"/>
    <property type="match status" value="1"/>
</dbReference>
<dbReference type="InterPro" id="IPR003959">
    <property type="entry name" value="ATPase_AAA_core"/>
</dbReference>
<dbReference type="InterPro" id="IPR003593">
    <property type="entry name" value="AAA+_ATPase"/>
</dbReference>
<dbReference type="EMBL" id="AMGV01000010">
    <property type="protein sequence ID" value="KEF54312.1"/>
    <property type="molecule type" value="Genomic_DNA"/>
</dbReference>
<organism evidence="2 3">
    <name type="scientific">Exophiala aquamarina CBS 119918</name>
    <dbReference type="NCBI Taxonomy" id="1182545"/>
    <lineage>
        <taxon>Eukaryota</taxon>
        <taxon>Fungi</taxon>
        <taxon>Dikarya</taxon>
        <taxon>Ascomycota</taxon>
        <taxon>Pezizomycotina</taxon>
        <taxon>Eurotiomycetes</taxon>
        <taxon>Chaetothyriomycetidae</taxon>
        <taxon>Chaetothyriales</taxon>
        <taxon>Herpotrichiellaceae</taxon>
        <taxon>Exophiala</taxon>
    </lineage>
</organism>
<protein>
    <recommendedName>
        <fullName evidence="1">AAA+ ATPase domain-containing protein</fullName>
    </recommendedName>
</protein>
<dbReference type="Pfam" id="PF23232">
    <property type="entry name" value="AAA_lid_13"/>
    <property type="match status" value="1"/>
</dbReference>
<dbReference type="PANTHER" id="PTHR46411">
    <property type="entry name" value="FAMILY ATPASE, PUTATIVE-RELATED"/>
    <property type="match status" value="1"/>
</dbReference>
<comment type="caution">
    <text evidence="2">The sequence shown here is derived from an EMBL/GenBank/DDBJ whole genome shotgun (WGS) entry which is preliminary data.</text>
</comment>
<dbReference type="HOGENOM" id="CLU_004471_5_0_1"/>
<evidence type="ECO:0000313" key="3">
    <source>
        <dbReference type="Proteomes" id="UP000027920"/>
    </source>
</evidence>
<keyword evidence="3" id="KW-1185">Reference proteome</keyword>
<dbReference type="SUPFAM" id="SSF52540">
    <property type="entry name" value="P-loop containing nucleoside triphosphate hydrolases"/>
    <property type="match status" value="1"/>
</dbReference>
<reference evidence="2 3" key="1">
    <citation type="submission" date="2013-03" db="EMBL/GenBank/DDBJ databases">
        <title>The Genome Sequence of Exophiala aquamarina CBS 119918.</title>
        <authorList>
            <consortium name="The Broad Institute Genomics Platform"/>
            <person name="Cuomo C."/>
            <person name="de Hoog S."/>
            <person name="Gorbushina A."/>
            <person name="Walker B."/>
            <person name="Young S.K."/>
            <person name="Zeng Q."/>
            <person name="Gargeya S."/>
            <person name="Fitzgerald M."/>
            <person name="Haas B."/>
            <person name="Abouelleil A."/>
            <person name="Allen A.W."/>
            <person name="Alvarado L."/>
            <person name="Arachchi H.M."/>
            <person name="Berlin A.M."/>
            <person name="Chapman S.B."/>
            <person name="Gainer-Dewar J."/>
            <person name="Goldberg J."/>
            <person name="Griggs A."/>
            <person name="Gujja S."/>
            <person name="Hansen M."/>
            <person name="Howarth C."/>
            <person name="Imamovic A."/>
            <person name="Ireland A."/>
            <person name="Larimer J."/>
            <person name="McCowan C."/>
            <person name="Murphy C."/>
            <person name="Pearson M."/>
            <person name="Poon T.W."/>
            <person name="Priest M."/>
            <person name="Roberts A."/>
            <person name="Saif S."/>
            <person name="Shea T."/>
            <person name="Sisk P."/>
            <person name="Sykes S."/>
            <person name="Wortman J."/>
            <person name="Nusbaum C."/>
            <person name="Birren B."/>
        </authorList>
    </citation>
    <scope>NUCLEOTIDE SEQUENCE [LARGE SCALE GENOMIC DNA]</scope>
    <source>
        <strain evidence="2 3">CBS 119918</strain>
    </source>
</reference>
<dbReference type="Gene3D" id="3.40.50.300">
    <property type="entry name" value="P-loop containing nucleotide triphosphate hydrolases"/>
    <property type="match status" value="1"/>
</dbReference>
<gene>
    <name evidence="2" type="ORF">A1O9_09478</name>
</gene>
<dbReference type="OrthoDB" id="10042665at2759"/>